<sequence>MALNALSSSQSLKDPQLPPCNYPAYKPNVVLPDSEYDVMHHEFLQAAQGTQLPLGPPDALVVSEIVV</sequence>
<accession>A0ACC2UBS3</accession>
<keyword evidence="2" id="KW-1185">Reference proteome</keyword>
<evidence type="ECO:0000313" key="1">
    <source>
        <dbReference type="EMBL" id="KAJ9084337.1"/>
    </source>
</evidence>
<evidence type="ECO:0000313" key="2">
    <source>
        <dbReference type="Proteomes" id="UP001165960"/>
    </source>
</evidence>
<proteinExistence type="predicted"/>
<protein>
    <submittedName>
        <fullName evidence="1">Uncharacterized protein</fullName>
    </submittedName>
</protein>
<name>A0ACC2UBS3_9FUNG</name>
<organism evidence="1 2">
    <name type="scientific">Entomophthora muscae</name>
    <dbReference type="NCBI Taxonomy" id="34485"/>
    <lineage>
        <taxon>Eukaryota</taxon>
        <taxon>Fungi</taxon>
        <taxon>Fungi incertae sedis</taxon>
        <taxon>Zoopagomycota</taxon>
        <taxon>Entomophthoromycotina</taxon>
        <taxon>Entomophthoromycetes</taxon>
        <taxon>Entomophthorales</taxon>
        <taxon>Entomophthoraceae</taxon>
        <taxon>Entomophthora</taxon>
    </lineage>
</organism>
<reference evidence="1" key="1">
    <citation type="submission" date="2022-04" db="EMBL/GenBank/DDBJ databases">
        <title>Genome of the entomopathogenic fungus Entomophthora muscae.</title>
        <authorList>
            <person name="Elya C."/>
            <person name="Lovett B.R."/>
            <person name="Lee E."/>
            <person name="Macias A.M."/>
            <person name="Hajek A.E."/>
            <person name="De Bivort B.L."/>
            <person name="Kasson M.T."/>
            <person name="De Fine Licht H.H."/>
            <person name="Stajich J.E."/>
        </authorList>
    </citation>
    <scope>NUCLEOTIDE SEQUENCE</scope>
    <source>
        <strain evidence="1">Berkeley</strain>
    </source>
</reference>
<dbReference type="EMBL" id="QTSX02000855">
    <property type="protein sequence ID" value="KAJ9084337.1"/>
    <property type="molecule type" value="Genomic_DNA"/>
</dbReference>
<comment type="caution">
    <text evidence="1">The sequence shown here is derived from an EMBL/GenBank/DDBJ whole genome shotgun (WGS) entry which is preliminary data.</text>
</comment>
<dbReference type="Proteomes" id="UP001165960">
    <property type="component" value="Unassembled WGS sequence"/>
</dbReference>
<gene>
    <name evidence="1" type="ORF">DSO57_1025623</name>
</gene>